<gene>
    <name evidence="1" type="ORF">BOLC3T20515H</name>
</gene>
<proteinExistence type="predicted"/>
<name>A0A3P6BDV1_BRAOL</name>
<reference evidence="1" key="1">
    <citation type="submission" date="2018-11" db="EMBL/GenBank/DDBJ databases">
        <authorList>
            <consortium name="Genoscope - CEA"/>
            <person name="William W."/>
        </authorList>
    </citation>
    <scope>NUCLEOTIDE SEQUENCE</scope>
</reference>
<sequence>MVFTTKVGLLVLRCKHHVNLRRNKSSLLLALAKTKIRLDRNISNMRFIGTQTQQS</sequence>
<dbReference type="EMBL" id="LR031872">
    <property type="protein sequence ID" value="VDC99389.1"/>
    <property type="molecule type" value="Genomic_DNA"/>
</dbReference>
<dbReference type="AlphaFoldDB" id="A0A3P6BDV1"/>
<accession>A0A3P6BDV1</accession>
<evidence type="ECO:0000313" key="1">
    <source>
        <dbReference type="EMBL" id="VDC99389.1"/>
    </source>
</evidence>
<organism evidence="1">
    <name type="scientific">Brassica oleracea</name>
    <name type="common">Wild cabbage</name>
    <dbReference type="NCBI Taxonomy" id="3712"/>
    <lineage>
        <taxon>Eukaryota</taxon>
        <taxon>Viridiplantae</taxon>
        <taxon>Streptophyta</taxon>
        <taxon>Embryophyta</taxon>
        <taxon>Tracheophyta</taxon>
        <taxon>Spermatophyta</taxon>
        <taxon>Magnoliopsida</taxon>
        <taxon>eudicotyledons</taxon>
        <taxon>Gunneridae</taxon>
        <taxon>Pentapetalae</taxon>
        <taxon>rosids</taxon>
        <taxon>malvids</taxon>
        <taxon>Brassicales</taxon>
        <taxon>Brassicaceae</taxon>
        <taxon>Brassiceae</taxon>
        <taxon>Brassica</taxon>
    </lineage>
</organism>
<protein>
    <submittedName>
        <fullName evidence="1">Uncharacterized protein</fullName>
    </submittedName>
</protein>